<comment type="similarity">
    <text evidence="3">Belongs to the TorD/DmsD family. TorD subfamily.</text>
</comment>
<dbReference type="EMBL" id="FOLW01000003">
    <property type="protein sequence ID" value="SFC65358.1"/>
    <property type="molecule type" value="Genomic_DNA"/>
</dbReference>
<dbReference type="RefSeq" id="WP_074821792.1">
    <property type="nucleotide sequence ID" value="NZ_FOLW01000003.1"/>
</dbReference>
<dbReference type="HAMAP" id="MF_01150">
    <property type="entry name" value="TorD"/>
    <property type="match status" value="1"/>
</dbReference>
<dbReference type="Gene3D" id="1.20.1280.20">
    <property type="entry name" value="HscB, C-terminal domain"/>
    <property type="match status" value="1"/>
</dbReference>
<dbReference type="InterPro" id="IPR023069">
    <property type="entry name" value="Chaperone_TorD"/>
</dbReference>
<comment type="caution">
    <text evidence="4">The sequence shown here is derived from an EMBL/GenBank/DDBJ whole genome shotgun (WGS) entry which is preliminary data.</text>
</comment>
<dbReference type="GO" id="GO:0051259">
    <property type="term" value="P:protein complex oligomerization"/>
    <property type="evidence" value="ECO:0007669"/>
    <property type="project" value="InterPro"/>
</dbReference>
<dbReference type="PANTHER" id="PTHR34227">
    <property type="entry name" value="CHAPERONE PROTEIN YCDY"/>
    <property type="match status" value="1"/>
</dbReference>
<organism evidence="4 5">
    <name type="scientific">Pragia fontium DSM 5563 = ATCC 49100</name>
    <dbReference type="NCBI Taxonomy" id="1122977"/>
    <lineage>
        <taxon>Bacteria</taxon>
        <taxon>Pseudomonadati</taxon>
        <taxon>Pseudomonadota</taxon>
        <taxon>Gammaproteobacteria</taxon>
        <taxon>Enterobacterales</taxon>
        <taxon>Budviciaceae</taxon>
        <taxon>Pragia</taxon>
    </lineage>
</organism>
<dbReference type="InterPro" id="IPR036411">
    <property type="entry name" value="TorD-like_sf"/>
</dbReference>
<dbReference type="AlphaFoldDB" id="A0AAJ5BGV6"/>
<reference evidence="4 5" key="1">
    <citation type="submission" date="2016-10" db="EMBL/GenBank/DDBJ databases">
        <authorList>
            <person name="Varghese N."/>
            <person name="Submissions S."/>
        </authorList>
    </citation>
    <scope>NUCLEOTIDE SEQUENCE [LARGE SCALE GENOMIC DNA]</scope>
    <source>
        <strain evidence="4 5">DSM 5563</strain>
    </source>
</reference>
<proteinExistence type="inferred from homology"/>
<dbReference type="NCBIfam" id="NF003442">
    <property type="entry name" value="PRK04976.1"/>
    <property type="match status" value="1"/>
</dbReference>
<comment type="subcellular location">
    <subcellularLocation>
        <location evidence="3">Cytoplasm</location>
    </subcellularLocation>
</comment>
<evidence type="ECO:0000256" key="1">
    <source>
        <dbReference type="ARBA" id="ARBA00022490"/>
    </source>
</evidence>
<dbReference type="Pfam" id="PF02613">
    <property type="entry name" value="Nitrate_red_del"/>
    <property type="match status" value="1"/>
</dbReference>
<dbReference type="GO" id="GO:0005737">
    <property type="term" value="C:cytoplasm"/>
    <property type="evidence" value="ECO:0007669"/>
    <property type="project" value="UniProtKB-SubCell"/>
</dbReference>
<evidence type="ECO:0000313" key="5">
    <source>
        <dbReference type="Proteomes" id="UP000226420"/>
    </source>
</evidence>
<evidence type="ECO:0000256" key="3">
    <source>
        <dbReference type="HAMAP-Rule" id="MF_01150"/>
    </source>
</evidence>
<dbReference type="InterPro" id="IPR036386">
    <property type="entry name" value="HscB_C_sf"/>
</dbReference>
<dbReference type="InterPro" id="IPR050289">
    <property type="entry name" value="TorD/DmsD_chaperones"/>
</dbReference>
<protein>
    <recommendedName>
        <fullName evidence="3">Chaperone protein TorD</fullName>
    </recommendedName>
</protein>
<keyword evidence="2 3" id="KW-0143">Chaperone</keyword>
<dbReference type="Proteomes" id="UP000226420">
    <property type="component" value="Unassembled WGS sequence"/>
</dbReference>
<keyword evidence="1 3" id="KW-0963">Cytoplasm</keyword>
<sequence length="224" mass="25341">MNASQEIGQIGQQRAAVYAWFSGLFASELDKNALDNLQSEPVEQWLNALSDEPLMQNSVSQFQQMIQAVTIRPDAILELSADFASLFLMATPVETQPYASMHINKDNPRYYGQSSADMQNLLTKLGLQTHEAFHEPEDHLAIILELLSHLAYATSEQMDNQYELLMLQQQQISQLLVWLPAFSTACQQHDKFGFYAALADLTLNFIQSDRLWLAEIVPSPHLPQ</sequence>
<dbReference type="Gene3D" id="1.20.120.1820">
    <property type="match status" value="1"/>
</dbReference>
<name>A0AAJ5BGV6_9GAMM</name>
<comment type="function">
    <text evidence="3">Involved in the biogenesis of TorA. Acts on TorA before the insertion of the molybdenum cofactor and, as a result, probably favors a conformation of the apoenzyme that is competent for acquiring the cofactor.</text>
</comment>
<accession>A0AAJ5BGV6</accession>
<dbReference type="InterPro" id="IPR020945">
    <property type="entry name" value="DMSO/NO3_reduct_chaperone"/>
</dbReference>
<gene>
    <name evidence="3" type="primary">torD</name>
    <name evidence="4" type="ORF">SAMN02745723_103220</name>
</gene>
<dbReference type="PANTHER" id="PTHR34227:SF11">
    <property type="entry name" value="CHAPERONE PROTEIN TORD"/>
    <property type="match status" value="1"/>
</dbReference>
<evidence type="ECO:0000256" key="2">
    <source>
        <dbReference type="ARBA" id="ARBA00023186"/>
    </source>
</evidence>
<evidence type="ECO:0000313" key="4">
    <source>
        <dbReference type="EMBL" id="SFC65358.1"/>
    </source>
</evidence>
<dbReference type="SUPFAM" id="SSF89155">
    <property type="entry name" value="TorD-like"/>
    <property type="match status" value="1"/>
</dbReference>
<dbReference type="GO" id="GO:0006457">
    <property type="term" value="P:protein folding"/>
    <property type="evidence" value="ECO:0007669"/>
    <property type="project" value="UniProtKB-UniRule"/>
</dbReference>